<evidence type="ECO:0000259" key="3">
    <source>
        <dbReference type="PROSITE" id="PS51831"/>
    </source>
</evidence>
<dbReference type="PANTHER" id="PTHR35795:SF1">
    <property type="entry name" value="BIS(5'-NUCLEOSYL)-TETRAPHOSPHATASE, SYMMETRICAL"/>
    <property type="match status" value="1"/>
</dbReference>
<protein>
    <submittedName>
        <fullName evidence="4">Deoxyguanosinetriphosphate triphosphohydrolase</fullName>
    </submittedName>
</protein>
<dbReference type="PATRIC" id="fig|186479.3.peg.1360"/>
<dbReference type="GO" id="GO:0016793">
    <property type="term" value="F:triphosphoric monoester hydrolase activity"/>
    <property type="evidence" value="ECO:0007669"/>
    <property type="project" value="InterPro"/>
</dbReference>
<dbReference type="InterPro" id="IPR006674">
    <property type="entry name" value="HD_domain"/>
</dbReference>
<comment type="caution">
    <text evidence="4">The sequence shown here is derived from an EMBL/GenBank/DDBJ whole genome shotgun (WGS) entry which is preliminary data.</text>
</comment>
<reference evidence="4 5" key="1">
    <citation type="submission" date="2015-09" db="EMBL/GenBank/DDBJ databases">
        <title>Draft genome sequence of Kouleothrix aurantiaca JCM 19913.</title>
        <authorList>
            <person name="Hemp J."/>
        </authorList>
    </citation>
    <scope>NUCLEOTIDE SEQUENCE [LARGE SCALE GENOMIC DNA]</scope>
    <source>
        <strain evidence="4 5">COM-B</strain>
    </source>
</reference>
<dbReference type="SMART" id="SM00471">
    <property type="entry name" value="HDc"/>
    <property type="match status" value="1"/>
</dbReference>
<dbReference type="Pfam" id="PF13286">
    <property type="entry name" value="HD_assoc"/>
    <property type="match status" value="1"/>
</dbReference>
<sequence length="358" mass="40235">MSRPTHAGIRERVEADEHERLSPLAAMSDAAVRDRPEDESPVRTRFQRDRDRILHSKPFRRLKHKTQVFIAPLGDHYRTRLTHTLEVTQIARTVARALRLNEDLVEAIGLGHDLGHAPFGHAGEAAISHAQGHSFRHNEQSRRVVEVLEKDGVGLNLTYAVREGIYLHSKARRDIMATAWGVASTLEGQIIKIADSIAYINHDIDDALRAGLLQPSDLPADAVAVLGDTHALRINTMVCDLIDYNWWASGAGAPPDPPLLAMSPHTLAATNALREYMYQNVYLDSRAKADDQKVRQMIDLLYRHFVAHPEQLPPDLLRINAERSEPSERAVVDFIAGMTDRYAIKIFNDLYIPRTWGA</sequence>
<feature type="compositionally biased region" description="Basic and acidic residues" evidence="2">
    <location>
        <begin position="31"/>
        <end position="44"/>
    </location>
</feature>
<dbReference type="InterPro" id="IPR026875">
    <property type="entry name" value="PHydrolase_assoc_dom"/>
</dbReference>
<dbReference type="InterPro" id="IPR003607">
    <property type="entry name" value="HD/PDEase_dom"/>
</dbReference>
<evidence type="ECO:0000313" key="4">
    <source>
        <dbReference type="EMBL" id="KPV50583.1"/>
    </source>
</evidence>
<dbReference type="CDD" id="cd00077">
    <property type="entry name" value="HDc"/>
    <property type="match status" value="1"/>
</dbReference>
<gene>
    <name evidence="4" type="ORF">SE17_26065</name>
</gene>
<dbReference type="InterPro" id="IPR051094">
    <property type="entry name" value="Diverse_Catalytic_Enzymes"/>
</dbReference>
<dbReference type="SUPFAM" id="SSF109604">
    <property type="entry name" value="HD-domain/PDEase-like"/>
    <property type="match status" value="1"/>
</dbReference>
<keyword evidence="1 4" id="KW-0378">Hydrolase</keyword>
<dbReference type="Gene3D" id="1.10.3210.10">
    <property type="entry name" value="Hypothetical protein af1432"/>
    <property type="match status" value="1"/>
</dbReference>
<dbReference type="Proteomes" id="UP000050509">
    <property type="component" value="Unassembled WGS sequence"/>
</dbReference>
<name>A0A0P9F277_9CHLR</name>
<dbReference type="PROSITE" id="PS51831">
    <property type="entry name" value="HD"/>
    <property type="match status" value="1"/>
</dbReference>
<accession>A0A0P9F277</accession>
<feature type="compositionally biased region" description="Basic and acidic residues" evidence="2">
    <location>
        <begin position="8"/>
        <end position="21"/>
    </location>
</feature>
<dbReference type="InterPro" id="IPR006261">
    <property type="entry name" value="dGTPase"/>
</dbReference>
<organism evidence="4 5">
    <name type="scientific">Kouleothrix aurantiaca</name>
    <dbReference type="NCBI Taxonomy" id="186479"/>
    <lineage>
        <taxon>Bacteria</taxon>
        <taxon>Bacillati</taxon>
        <taxon>Chloroflexota</taxon>
        <taxon>Chloroflexia</taxon>
        <taxon>Chloroflexales</taxon>
        <taxon>Roseiflexineae</taxon>
        <taxon>Roseiflexaceae</taxon>
        <taxon>Kouleothrix</taxon>
    </lineage>
</organism>
<evidence type="ECO:0000313" key="5">
    <source>
        <dbReference type="Proteomes" id="UP000050509"/>
    </source>
</evidence>
<dbReference type="AlphaFoldDB" id="A0A0P9F277"/>
<evidence type="ECO:0000256" key="1">
    <source>
        <dbReference type="ARBA" id="ARBA00022801"/>
    </source>
</evidence>
<dbReference type="NCBIfam" id="NF002327">
    <property type="entry name" value="PRK01286.1-2"/>
    <property type="match status" value="1"/>
</dbReference>
<feature type="domain" description="HD" evidence="3">
    <location>
        <begin position="80"/>
        <end position="200"/>
    </location>
</feature>
<feature type="region of interest" description="Disordered" evidence="2">
    <location>
        <begin position="1"/>
        <end position="44"/>
    </location>
</feature>
<dbReference type="PANTHER" id="PTHR35795">
    <property type="entry name" value="SLR1885 PROTEIN"/>
    <property type="match status" value="1"/>
</dbReference>
<proteinExistence type="predicted"/>
<dbReference type="Pfam" id="PF01966">
    <property type="entry name" value="HD"/>
    <property type="match status" value="1"/>
</dbReference>
<keyword evidence="5" id="KW-1185">Reference proteome</keyword>
<dbReference type="NCBIfam" id="TIGR01353">
    <property type="entry name" value="dGTP_triPase"/>
    <property type="match status" value="1"/>
</dbReference>
<dbReference type="EMBL" id="LJCR01001313">
    <property type="protein sequence ID" value="KPV50583.1"/>
    <property type="molecule type" value="Genomic_DNA"/>
</dbReference>
<evidence type="ECO:0000256" key="2">
    <source>
        <dbReference type="SAM" id="MobiDB-lite"/>
    </source>
</evidence>